<dbReference type="Proteomes" id="UP000032737">
    <property type="component" value="Chromosome"/>
</dbReference>
<reference evidence="4 5" key="1">
    <citation type="journal article" date="2013" name="J. Mol. Microbiol. Biotechnol.">
        <title>Analysis of the Complete Genomes of Acholeplasma brassicae , A. palmae and A. laidlawii and Their Comparison to the Obligate Parasites from ' Candidatus Phytoplasma'.</title>
        <authorList>
            <person name="Kube M."/>
            <person name="Siewert C."/>
            <person name="Migdoll A.M."/>
            <person name="Duduk B."/>
            <person name="Holz S."/>
            <person name="Rabus R."/>
            <person name="Seemuller E."/>
            <person name="Mitrovic J."/>
            <person name="Muller I."/>
            <person name="Buttner C."/>
            <person name="Reinhardt R."/>
        </authorList>
    </citation>
    <scope>NUCLEOTIDE SEQUENCE [LARGE SCALE GENOMIC DNA]</scope>
    <source>
        <strain evidence="5">0502</strain>
    </source>
</reference>
<dbReference type="Pfam" id="PF12002">
    <property type="entry name" value="MgsA_C"/>
    <property type="match status" value="1"/>
</dbReference>
<dbReference type="RefSeq" id="WP_030004689.1">
    <property type="nucleotide sequence ID" value="NC_022549.1"/>
</dbReference>
<accession>U4KNC4</accession>
<dbReference type="HOGENOM" id="CLU_017985_1_2_14"/>
<dbReference type="Gene3D" id="3.40.50.300">
    <property type="entry name" value="P-loop containing nucleotide triphosphate hydrolases"/>
    <property type="match status" value="1"/>
</dbReference>
<dbReference type="SMART" id="SM00382">
    <property type="entry name" value="AAA"/>
    <property type="match status" value="1"/>
</dbReference>
<organism evidence="4 5">
    <name type="scientific">Acholeplasma brassicae</name>
    <dbReference type="NCBI Taxonomy" id="61635"/>
    <lineage>
        <taxon>Bacteria</taxon>
        <taxon>Bacillati</taxon>
        <taxon>Mycoplasmatota</taxon>
        <taxon>Mollicutes</taxon>
        <taxon>Acholeplasmatales</taxon>
        <taxon>Acholeplasmataceae</taxon>
        <taxon>Acholeplasma</taxon>
    </lineage>
</organism>
<dbReference type="InterPro" id="IPR021886">
    <property type="entry name" value="MgsA_C"/>
</dbReference>
<dbReference type="GO" id="GO:0008047">
    <property type="term" value="F:enzyme activator activity"/>
    <property type="evidence" value="ECO:0007669"/>
    <property type="project" value="TreeGrafter"/>
</dbReference>
<dbReference type="Pfam" id="PF16193">
    <property type="entry name" value="AAA_assoc_2"/>
    <property type="match status" value="1"/>
</dbReference>
<dbReference type="GO" id="GO:0017116">
    <property type="term" value="F:single-stranded DNA helicase activity"/>
    <property type="evidence" value="ECO:0007669"/>
    <property type="project" value="TreeGrafter"/>
</dbReference>
<name>U4KNC4_9MOLU</name>
<keyword evidence="1" id="KW-0547">Nucleotide-binding</keyword>
<dbReference type="GO" id="GO:0000731">
    <property type="term" value="P:DNA synthesis involved in DNA repair"/>
    <property type="evidence" value="ECO:0007669"/>
    <property type="project" value="TreeGrafter"/>
</dbReference>
<dbReference type="GO" id="GO:0009378">
    <property type="term" value="F:four-way junction helicase activity"/>
    <property type="evidence" value="ECO:0007669"/>
    <property type="project" value="InterPro"/>
</dbReference>
<dbReference type="KEGG" id="abra:BN85308060"/>
<dbReference type="GO" id="GO:0006261">
    <property type="term" value="P:DNA-templated DNA replication"/>
    <property type="evidence" value="ECO:0007669"/>
    <property type="project" value="TreeGrafter"/>
</dbReference>
<dbReference type="InterPro" id="IPR008921">
    <property type="entry name" value="DNA_pol3_clamp-load_cplx_C"/>
</dbReference>
<dbReference type="SUPFAM" id="SSF52540">
    <property type="entry name" value="P-loop containing nucleoside triphosphate hydrolases"/>
    <property type="match status" value="1"/>
</dbReference>
<keyword evidence="2" id="KW-0067">ATP-binding</keyword>
<evidence type="ECO:0000259" key="3">
    <source>
        <dbReference type="SMART" id="SM00382"/>
    </source>
</evidence>
<dbReference type="InterPro" id="IPR032423">
    <property type="entry name" value="AAA_assoc_2"/>
</dbReference>
<proteinExistence type="predicted"/>
<dbReference type="Gene3D" id="1.10.8.60">
    <property type="match status" value="1"/>
</dbReference>
<evidence type="ECO:0000313" key="4">
    <source>
        <dbReference type="EMBL" id="CCV65827.1"/>
    </source>
</evidence>
<sequence length="407" mass="45550">MKPLAHRLRPTTFLDIVGQDHLVGPSGIITNMIKKKRLISFILHGNPGTGKTTIANLVSIQSELDTYTFNASTDNKNRLKDIVDTTLYHDILLIIDEIHRMKTDIQDYLLPFVEEGKVTIIGLTTLNPYMSVNPAIRSRCHVYRVNDITEEDIMIVLKRALSSNEVETDSIVKEDTLKLIAQTSNHEIRSALNMLEAVLILGEDQKVITPAIARLALGKPQLKLDADSDNYYEILSAFQKSIRGSDVDASLHYLARLIVLEDLSSIIRRLLVIVYEDVGLANPNLGPKVLAACETALKVGLPEARIPLSVAVIETALSPKSNTAHVALDEAIAEYQSGKTGDIPKHIINREIAKNPSLYKYPHDYPNAVVKQQYLPDKIKDRTYFNPKEDSVYEKALKDRLELLKKL</sequence>
<dbReference type="GO" id="GO:0003677">
    <property type="term" value="F:DNA binding"/>
    <property type="evidence" value="ECO:0007669"/>
    <property type="project" value="InterPro"/>
</dbReference>
<dbReference type="SUPFAM" id="SSF48019">
    <property type="entry name" value="post-AAA+ oligomerization domain-like"/>
    <property type="match status" value="1"/>
</dbReference>
<dbReference type="STRING" id="61635.BN85308060"/>
<keyword evidence="4" id="KW-0347">Helicase</keyword>
<dbReference type="InterPro" id="IPR027417">
    <property type="entry name" value="P-loop_NTPase"/>
</dbReference>
<feature type="domain" description="AAA+ ATPase" evidence="3">
    <location>
        <begin position="37"/>
        <end position="149"/>
    </location>
</feature>
<dbReference type="PANTHER" id="PTHR13779:SF7">
    <property type="entry name" value="ATPASE WRNIP1"/>
    <property type="match status" value="1"/>
</dbReference>
<dbReference type="Gene3D" id="1.20.272.10">
    <property type="match status" value="1"/>
</dbReference>
<dbReference type="InterPro" id="IPR051314">
    <property type="entry name" value="AAA_ATPase_RarA/MGS1/WRNIP1"/>
</dbReference>
<dbReference type="GO" id="GO:0005524">
    <property type="term" value="F:ATP binding"/>
    <property type="evidence" value="ECO:0007669"/>
    <property type="project" value="UniProtKB-KW"/>
</dbReference>
<evidence type="ECO:0000313" key="5">
    <source>
        <dbReference type="Proteomes" id="UP000032737"/>
    </source>
</evidence>
<dbReference type="Pfam" id="PF05496">
    <property type="entry name" value="RuvB_N"/>
    <property type="match status" value="1"/>
</dbReference>
<dbReference type="Gene3D" id="1.10.3710.10">
    <property type="entry name" value="DNA polymerase III clamp loader subunits, C-terminal domain"/>
    <property type="match status" value="1"/>
</dbReference>
<dbReference type="AlphaFoldDB" id="U4KNC4"/>
<dbReference type="InterPro" id="IPR003593">
    <property type="entry name" value="AAA+_ATPase"/>
</dbReference>
<protein>
    <submittedName>
        <fullName evidence="4">DNA helicase, Holliday junction RuvB type</fullName>
    </submittedName>
</protein>
<dbReference type="InterPro" id="IPR008824">
    <property type="entry name" value="RuvB-like_N"/>
</dbReference>
<dbReference type="GO" id="GO:0006310">
    <property type="term" value="P:DNA recombination"/>
    <property type="evidence" value="ECO:0007669"/>
    <property type="project" value="InterPro"/>
</dbReference>
<dbReference type="CDD" id="cd00009">
    <property type="entry name" value="AAA"/>
    <property type="match status" value="1"/>
</dbReference>
<gene>
    <name evidence="4" type="ORF">BN85308060</name>
</gene>
<dbReference type="EMBL" id="FO681348">
    <property type="protein sequence ID" value="CCV65827.1"/>
    <property type="molecule type" value="Genomic_DNA"/>
</dbReference>
<dbReference type="OrthoDB" id="9778364at2"/>
<keyword evidence="4" id="KW-0378">Hydrolase</keyword>
<evidence type="ECO:0000256" key="2">
    <source>
        <dbReference type="ARBA" id="ARBA00022840"/>
    </source>
</evidence>
<dbReference type="CDD" id="cd18139">
    <property type="entry name" value="HLD_clamp_RarA"/>
    <property type="match status" value="1"/>
</dbReference>
<evidence type="ECO:0000256" key="1">
    <source>
        <dbReference type="ARBA" id="ARBA00022741"/>
    </source>
</evidence>
<dbReference type="PANTHER" id="PTHR13779">
    <property type="entry name" value="WERNER HELICASE-INTERACTING PROTEIN 1 FAMILY MEMBER"/>
    <property type="match status" value="1"/>
</dbReference>
<keyword evidence="5" id="KW-1185">Reference proteome</keyword>